<reference evidence="8" key="1">
    <citation type="submission" date="2020-09" db="EMBL/GenBank/DDBJ databases">
        <authorList>
            <person name="Kim M.K."/>
        </authorList>
    </citation>
    <scope>NUCLEOTIDE SEQUENCE</scope>
    <source>
        <strain evidence="8">BT704</strain>
    </source>
</reference>
<keyword evidence="3" id="KW-0732">Signal</keyword>
<evidence type="ECO:0000256" key="5">
    <source>
        <dbReference type="ARBA" id="ARBA00023237"/>
    </source>
</evidence>
<evidence type="ECO:0000256" key="1">
    <source>
        <dbReference type="ARBA" id="ARBA00004442"/>
    </source>
</evidence>
<sequence>MLMKYIIQSFVLTMGLLIASCSSLLDIEPRQSIDSSVALTTREGINAAVTSVYTYLKAQVTYGRDLIAIAEALADETQIINRAGGRYVSEGQNVINNHFLGWPTYYTAINEINLILEALPTSPFSEAERASIEGEIKFLRALNYFNLARVFAFDPKVAIASLNKGGVPIMTTGIKTPEQVQYPTRASVADVYSLIYQDLTTAVAKAPATGGPNRATKAAALALFARVALYNEDFPNAIKYATEALAAGVGRFVGNTDYVAAWRSNTHPESIFEVLFQTRQESLGVNNSIQTAYTTIESVAQANSLAALRPTPLPPANGYGGIVPTTAFLNLHQTGDVRRQLYQLGLNRSNSTVIECTKFLGKSGVIYMDNVPVIRISELYLIRAEAQARSNGDLAQALADVNMIRTRAGLTAATGLTNAQLQAEIVLQRRLELAFEGHRWFDLKRRGQDVIKATGNVTYGDTRILAPIPNSEILANKNLAQNSGY</sequence>
<dbReference type="GO" id="GO:0009279">
    <property type="term" value="C:cell outer membrane"/>
    <property type="evidence" value="ECO:0007669"/>
    <property type="project" value="UniProtKB-SubCell"/>
</dbReference>
<dbReference type="Proteomes" id="UP000653797">
    <property type="component" value="Unassembled WGS sequence"/>
</dbReference>
<feature type="domain" description="RagB/SusD" evidence="6">
    <location>
        <begin position="369"/>
        <end position="485"/>
    </location>
</feature>
<evidence type="ECO:0000259" key="6">
    <source>
        <dbReference type="Pfam" id="PF07980"/>
    </source>
</evidence>
<dbReference type="InterPro" id="IPR033985">
    <property type="entry name" value="SusD-like_N"/>
</dbReference>
<evidence type="ECO:0000259" key="7">
    <source>
        <dbReference type="Pfam" id="PF14322"/>
    </source>
</evidence>
<dbReference type="PROSITE" id="PS51257">
    <property type="entry name" value="PROKAR_LIPOPROTEIN"/>
    <property type="match status" value="1"/>
</dbReference>
<comment type="subcellular location">
    <subcellularLocation>
        <location evidence="1">Cell outer membrane</location>
    </subcellularLocation>
</comment>
<evidence type="ECO:0000256" key="3">
    <source>
        <dbReference type="ARBA" id="ARBA00022729"/>
    </source>
</evidence>
<evidence type="ECO:0000256" key="4">
    <source>
        <dbReference type="ARBA" id="ARBA00023136"/>
    </source>
</evidence>
<dbReference type="CDD" id="cd08977">
    <property type="entry name" value="SusD"/>
    <property type="match status" value="1"/>
</dbReference>
<evidence type="ECO:0000313" key="9">
    <source>
        <dbReference type="Proteomes" id="UP000653797"/>
    </source>
</evidence>
<dbReference type="Gene3D" id="1.25.40.390">
    <property type="match status" value="1"/>
</dbReference>
<feature type="domain" description="SusD-like N-terminal" evidence="7">
    <location>
        <begin position="93"/>
        <end position="229"/>
    </location>
</feature>
<keyword evidence="4" id="KW-0472">Membrane</keyword>
<keyword evidence="5" id="KW-0998">Cell outer membrane</keyword>
<comment type="caution">
    <text evidence="8">The sequence shown here is derived from an EMBL/GenBank/DDBJ whole genome shotgun (WGS) entry which is preliminary data.</text>
</comment>
<comment type="similarity">
    <text evidence="2">Belongs to the SusD family.</text>
</comment>
<accession>A0A927B7N1</accession>
<dbReference type="AlphaFoldDB" id="A0A927B7N1"/>
<gene>
    <name evidence="8" type="ORF">IC230_28580</name>
</gene>
<evidence type="ECO:0000313" key="8">
    <source>
        <dbReference type="EMBL" id="MBD2756869.1"/>
    </source>
</evidence>
<evidence type="ECO:0000256" key="2">
    <source>
        <dbReference type="ARBA" id="ARBA00006275"/>
    </source>
</evidence>
<dbReference type="InterPro" id="IPR011990">
    <property type="entry name" value="TPR-like_helical_dom_sf"/>
</dbReference>
<organism evidence="8 9">
    <name type="scientific">Spirosoma validum</name>
    <dbReference type="NCBI Taxonomy" id="2771355"/>
    <lineage>
        <taxon>Bacteria</taxon>
        <taxon>Pseudomonadati</taxon>
        <taxon>Bacteroidota</taxon>
        <taxon>Cytophagia</taxon>
        <taxon>Cytophagales</taxon>
        <taxon>Cytophagaceae</taxon>
        <taxon>Spirosoma</taxon>
    </lineage>
</organism>
<dbReference type="Pfam" id="PF14322">
    <property type="entry name" value="SusD-like_3"/>
    <property type="match status" value="1"/>
</dbReference>
<protein>
    <submittedName>
        <fullName evidence="8">RagB/SusD family nutrient uptake outer membrane protein</fullName>
    </submittedName>
</protein>
<keyword evidence="9" id="KW-1185">Reference proteome</keyword>
<dbReference type="Pfam" id="PF07980">
    <property type="entry name" value="SusD_RagB"/>
    <property type="match status" value="1"/>
</dbReference>
<dbReference type="EMBL" id="JACXAA010000015">
    <property type="protein sequence ID" value="MBD2756869.1"/>
    <property type="molecule type" value="Genomic_DNA"/>
</dbReference>
<dbReference type="InterPro" id="IPR012944">
    <property type="entry name" value="SusD_RagB_dom"/>
</dbReference>
<name>A0A927B7N1_9BACT</name>
<dbReference type="SUPFAM" id="SSF48452">
    <property type="entry name" value="TPR-like"/>
    <property type="match status" value="1"/>
</dbReference>
<proteinExistence type="inferred from homology"/>